<dbReference type="Gene3D" id="3.40.50.300">
    <property type="entry name" value="P-loop containing nucleotide triphosphate hydrolases"/>
    <property type="match status" value="1"/>
</dbReference>
<dbReference type="InterPro" id="IPR041664">
    <property type="entry name" value="AAA_16"/>
</dbReference>
<keyword evidence="3" id="KW-1185">Reference proteome</keyword>
<dbReference type="AlphaFoldDB" id="A0A1G6INJ7"/>
<sequence length="378" mass="40505">MGPNPFKPTAGKMPPILIGRGNVIDAFGRGLANGAGAPERLMLITGQRGSGKTVLLTELGRLARKDGWDVISETASDGMVQRIVEGLRGTSPRVTRASIGPNASVGGASLSLGSIELSRPETPLTLRAAIESRLAKLPKGKGVLITIDEVQSASRDDLVAISTAVQHVIRDEDMNDLPDAQKHGIALAFAGLPISIDDLVNDDVLTFLRRCVRYDLGEVRIPDVKNAYISTVNDSGKTISEKDAQTAAEASSGFPFMIQLVGYYMWQSADVNESDVITAEHVSIGAADATYAFQDSVCAPAVRSLTAAQREFMLAMVPDLPEPSQVAHIAERCHKSTSWAGKYRASLIASNLIEPAGRGYVRISMPHLEEYLQARREA</sequence>
<dbReference type="InterPro" id="IPR027417">
    <property type="entry name" value="P-loop_NTPase"/>
</dbReference>
<dbReference type="EMBL" id="FMZL01000003">
    <property type="protein sequence ID" value="SDC08078.1"/>
    <property type="molecule type" value="Genomic_DNA"/>
</dbReference>
<evidence type="ECO:0000313" key="3">
    <source>
        <dbReference type="Proteomes" id="UP000198528"/>
    </source>
</evidence>
<dbReference type="Proteomes" id="UP000198528">
    <property type="component" value="Unassembled WGS sequence"/>
</dbReference>
<dbReference type="RefSeq" id="WP_090845071.1">
    <property type="nucleotide sequence ID" value="NZ_FMZL01000003.1"/>
</dbReference>
<feature type="domain" description="Orc1-like AAA ATPase" evidence="1">
    <location>
        <begin position="17"/>
        <end position="167"/>
    </location>
</feature>
<accession>A0A1G6INJ7</accession>
<reference evidence="3" key="1">
    <citation type="submission" date="2016-10" db="EMBL/GenBank/DDBJ databases">
        <authorList>
            <person name="Varghese N."/>
            <person name="Submissions S."/>
        </authorList>
    </citation>
    <scope>NUCLEOTIDE SEQUENCE [LARGE SCALE GENOMIC DNA]</scope>
    <source>
        <strain evidence="3">DSM 22619</strain>
    </source>
</reference>
<evidence type="ECO:0000259" key="1">
    <source>
        <dbReference type="Pfam" id="PF13191"/>
    </source>
</evidence>
<organism evidence="2 3">
    <name type="scientific">Parafannyhessea umbonata</name>
    <dbReference type="NCBI Taxonomy" id="604330"/>
    <lineage>
        <taxon>Bacteria</taxon>
        <taxon>Bacillati</taxon>
        <taxon>Actinomycetota</taxon>
        <taxon>Coriobacteriia</taxon>
        <taxon>Coriobacteriales</taxon>
        <taxon>Atopobiaceae</taxon>
        <taxon>Parafannyhessea</taxon>
    </lineage>
</organism>
<evidence type="ECO:0000313" key="2">
    <source>
        <dbReference type="EMBL" id="SDC08078.1"/>
    </source>
</evidence>
<dbReference type="Pfam" id="PF13191">
    <property type="entry name" value="AAA_16"/>
    <property type="match status" value="1"/>
</dbReference>
<protein>
    <submittedName>
        <fullName evidence="2">AAA ATPase domain-containing protein</fullName>
    </submittedName>
</protein>
<gene>
    <name evidence="2" type="ORF">SAMN04487824_1034</name>
</gene>
<name>A0A1G6INJ7_9ACTN</name>
<dbReference type="SUPFAM" id="SSF52540">
    <property type="entry name" value="P-loop containing nucleoside triphosphate hydrolases"/>
    <property type="match status" value="1"/>
</dbReference>
<proteinExistence type="predicted"/>